<dbReference type="PANTHER" id="PTHR28657:SF5">
    <property type="entry name" value="INDOLEAMINE 2,3-DIOXYGENASE"/>
    <property type="match status" value="1"/>
</dbReference>
<dbReference type="InterPro" id="IPR037217">
    <property type="entry name" value="Trp/Indoleamine_2_3_dOase-like"/>
</dbReference>
<proteinExistence type="inferred from homology"/>
<keyword evidence="5" id="KW-1185">Reference proteome</keyword>
<keyword evidence="3" id="KW-0408">Iron</keyword>
<dbReference type="Proteomes" id="UP001049176">
    <property type="component" value="Chromosome 7"/>
</dbReference>
<evidence type="ECO:0000256" key="2">
    <source>
        <dbReference type="ARBA" id="ARBA00022723"/>
    </source>
</evidence>
<comment type="similarity">
    <text evidence="1">Belongs to the indoleamine 2,3-dioxygenase family.</text>
</comment>
<dbReference type="GO" id="GO:0020037">
    <property type="term" value="F:heme binding"/>
    <property type="evidence" value="ECO:0007669"/>
    <property type="project" value="InterPro"/>
</dbReference>
<protein>
    <submittedName>
        <fullName evidence="4">Uncharacterized protein</fullName>
    </submittedName>
</protein>
<dbReference type="EMBL" id="CM032187">
    <property type="protein sequence ID" value="KAG7089182.1"/>
    <property type="molecule type" value="Genomic_DNA"/>
</dbReference>
<gene>
    <name evidence="4" type="ORF">E1B28_010884</name>
</gene>
<organism evidence="4 5">
    <name type="scientific">Marasmius oreades</name>
    <name type="common">fairy-ring Marasmius</name>
    <dbReference type="NCBI Taxonomy" id="181124"/>
    <lineage>
        <taxon>Eukaryota</taxon>
        <taxon>Fungi</taxon>
        <taxon>Dikarya</taxon>
        <taxon>Basidiomycota</taxon>
        <taxon>Agaricomycotina</taxon>
        <taxon>Agaricomycetes</taxon>
        <taxon>Agaricomycetidae</taxon>
        <taxon>Agaricales</taxon>
        <taxon>Marasmiineae</taxon>
        <taxon>Marasmiaceae</taxon>
        <taxon>Marasmius</taxon>
    </lineage>
</organism>
<accession>A0A9P7RTH2</accession>
<evidence type="ECO:0000313" key="5">
    <source>
        <dbReference type="Proteomes" id="UP001049176"/>
    </source>
</evidence>
<dbReference type="PANTHER" id="PTHR28657">
    <property type="entry name" value="INDOLEAMINE 2,3-DIOXYGENASE"/>
    <property type="match status" value="1"/>
</dbReference>
<dbReference type="KEGG" id="more:E1B28_010884"/>
<comment type="caution">
    <text evidence="4">The sequence shown here is derived from an EMBL/GenBank/DDBJ whole genome shotgun (WGS) entry which is preliminary data.</text>
</comment>
<dbReference type="GO" id="GO:0046872">
    <property type="term" value="F:metal ion binding"/>
    <property type="evidence" value="ECO:0007669"/>
    <property type="project" value="UniProtKB-KW"/>
</dbReference>
<evidence type="ECO:0000256" key="1">
    <source>
        <dbReference type="ARBA" id="ARBA00007119"/>
    </source>
</evidence>
<dbReference type="RefSeq" id="XP_043005652.1">
    <property type="nucleotide sequence ID" value="XM_043155870.1"/>
</dbReference>
<dbReference type="Pfam" id="PF01231">
    <property type="entry name" value="IDO"/>
    <property type="match status" value="1"/>
</dbReference>
<dbReference type="InterPro" id="IPR000898">
    <property type="entry name" value="Indolamine_dOase"/>
</dbReference>
<dbReference type="OrthoDB" id="540174at2759"/>
<dbReference type="AlphaFoldDB" id="A0A9P7RTH2"/>
<dbReference type="GO" id="GO:0034354">
    <property type="term" value="P:'de novo' NAD+ biosynthetic process from L-tryptophan"/>
    <property type="evidence" value="ECO:0007669"/>
    <property type="project" value="TreeGrafter"/>
</dbReference>
<evidence type="ECO:0000256" key="3">
    <source>
        <dbReference type="ARBA" id="ARBA00023004"/>
    </source>
</evidence>
<sequence length="129" mass="14446">MPLLPSGGLFGDDNPALSRRAHLVLTFLLSFYVHTLPPDVPILIPKALSIPLLQVSRYLVMPPVVTYSDTVLYNWNTQVSSKRGSLFRLLVHRFLHSRETDKYRSGPVKPLCISPSRKHPLADSTHGFG</sequence>
<dbReference type="GeneID" id="66079959"/>
<dbReference type="GO" id="GO:0019441">
    <property type="term" value="P:L-tryptophan catabolic process to kynurenine"/>
    <property type="evidence" value="ECO:0007669"/>
    <property type="project" value="InterPro"/>
</dbReference>
<reference evidence="4" key="1">
    <citation type="journal article" date="2021" name="Genome Biol. Evol.">
        <title>The assembled and annotated genome of the fairy-ring fungus Marasmius oreades.</title>
        <authorList>
            <person name="Hiltunen M."/>
            <person name="Ament-Velasquez S.L."/>
            <person name="Johannesson H."/>
        </authorList>
    </citation>
    <scope>NUCLEOTIDE SEQUENCE</scope>
    <source>
        <strain evidence="4">03SP1</strain>
    </source>
</reference>
<name>A0A9P7RTH2_9AGAR</name>
<keyword evidence="2" id="KW-0479">Metal-binding</keyword>
<evidence type="ECO:0000313" key="4">
    <source>
        <dbReference type="EMBL" id="KAG7089182.1"/>
    </source>
</evidence>
<dbReference type="SUPFAM" id="SSF140959">
    <property type="entry name" value="Indolic compounds 2,3-dioxygenase-like"/>
    <property type="match status" value="1"/>
</dbReference>
<dbReference type="GO" id="GO:0033754">
    <property type="term" value="F:indoleamine 2,3-dioxygenase activity"/>
    <property type="evidence" value="ECO:0007669"/>
    <property type="project" value="TreeGrafter"/>
</dbReference>
<dbReference type="GO" id="GO:0005737">
    <property type="term" value="C:cytoplasm"/>
    <property type="evidence" value="ECO:0007669"/>
    <property type="project" value="TreeGrafter"/>
</dbReference>